<dbReference type="AlphaFoldDB" id="A0A812CVM6"/>
<dbReference type="InterPro" id="IPR013547">
    <property type="entry name" value="P4H_N"/>
</dbReference>
<dbReference type="EMBL" id="CAHIKZ030001958">
    <property type="protein sequence ID" value="CAE1278078.1"/>
    <property type="molecule type" value="Genomic_DNA"/>
</dbReference>
<accession>A0A812CVM6</accession>
<evidence type="ECO:0000313" key="3">
    <source>
        <dbReference type="Proteomes" id="UP000597762"/>
    </source>
</evidence>
<gene>
    <name evidence="2" type="ORF">SPHA_41040</name>
</gene>
<dbReference type="Pfam" id="PF08336">
    <property type="entry name" value="P4Ha_N"/>
    <property type="match status" value="1"/>
</dbReference>
<dbReference type="Gene3D" id="1.25.40.10">
    <property type="entry name" value="Tetratricopeptide repeat domain"/>
    <property type="match status" value="1"/>
</dbReference>
<keyword evidence="3" id="KW-1185">Reference proteome</keyword>
<sequence>MEEVNCPDCESDNNTEVFVTKFKKIQESLWPTEKDIKGAALAIFRIINLYRLNITELMLGNIKNYTTSPMTTKEVFQISHVASDENMIYDEIVWLQALYKLFKENRIEKGVYSLEHIDRSLASAYSRYGMPWESLKYIQECLETKPDNKGCLRDKVYYEMKVKDIPATSREKKLEKENKTEDKIKYEALCRGDKLLSDTAVARQNVSFVQCRFLTKD</sequence>
<name>A0A812CVM6_ACAPH</name>
<dbReference type="InterPro" id="IPR011990">
    <property type="entry name" value="TPR-like_helical_dom_sf"/>
</dbReference>
<keyword evidence="2" id="KW-0560">Oxidoreductase</keyword>
<dbReference type="Proteomes" id="UP000597762">
    <property type="component" value="Unassembled WGS sequence"/>
</dbReference>
<dbReference type="EC" id="1.14.11.2" evidence="2"/>
<protein>
    <submittedName>
        <fullName evidence="2">P4HA</fullName>
        <ecNumber evidence="2">1.14.11.2</ecNumber>
    </submittedName>
</protein>
<feature type="domain" description="Prolyl 4-hydroxylase N-terminal" evidence="1">
    <location>
        <begin position="20"/>
        <end position="63"/>
    </location>
</feature>
<dbReference type="GO" id="GO:0004656">
    <property type="term" value="F:procollagen-proline 4-dioxygenase activity"/>
    <property type="evidence" value="ECO:0007669"/>
    <property type="project" value="UniProtKB-EC"/>
</dbReference>
<dbReference type="GO" id="GO:0005783">
    <property type="term" value="C:endoplasmic reticulum"/>
    <property type="evidence" value="ECO:0007669"/>
    <property type="project" value="InterPro"/>
</dbReference>
<evidence type="ECO:0000259" key="1">
    <source>
        <dbReference type="Pfam" id="PF08336"/>
    </source>
</evidence>
<proteinExistence type="predicted"/>
<reference evidence="2" key="1">
    <citation type="submission" date="2021-01" db="EMBL/GenBank/DDBJ databases">
        <authorList>
            <person name="Li R."/>
            <person name="Bekaert M."/>
        </authorList>
    </citation>
    <scope>NUCLEOTIDE SEQUENCE</scope>
    <source>
        <strain evidence="2">Farmed</strain>
    </source>
</reference>
<comment type="caution">
    <text evidence="2">The sequence shown here is derived from an EMBL/GenBank/DDBJ whole genome shotgun (WGS) entry which is preliminary data.</text>
</comment>
<dbReference type="OrthoDB" id="420380at2759"/>
<organism evidence="2 3">
    <name type="scientific">Acanthosepion pharaonis</name>
    <name type="common">Pharaoh cuttlefish</name>
    <name type="synonym">Sepia pharaonis</name>
    <dbReference type="NCBI Taxonomy" id="158019"/>
    <lineage>
        <taxon>Eukaryota</taxon>
        <taxon>Metazoa</taxon>
        <taxon>Spiralia</taxon>
        <taxon>Lophotrochozoa</taxon>
        <taxon>Mollusca</taxon>
        <taxon>Cephalopoda</taxon>
        <taxon>Coleoidea</taxon>
        <taxon>Decapodiformes</taxon>
        <taxon>Sepiida</taxon>
        <taxon>Sepiina</taxon>
        <taxon>Sepiidae</taxon>
        <taxon>Acanthosepion</taxon>
    </lineage>
</organism>
<evidence type="ECO:0000313" key="2">
    <source>
        <dbReference type="EMBL" id="CAE1278078.1"/>
    </source>
</evidence>